<dbReference type="KEGG" id="vg:60322971"/>
<dbReference type="Proteomes" id="UP000226045">
    <property type="component" value="Segment"/>
</dbReference>
<organism evidence="1 2">
    <name type="scientific">Mycobacterium phage Shandong1</name>
    <dbReference type="NCBI Taxonomy" id="1983447"/>
    <lineage>
        <taxon>Viruses</taxon>
        <taxon>Duplodnaviria</taxon>
        <taxon>Heunggongvirae</taxon>
        <taxon>Uroviricota</taxon>
        <taxon>Caudoviricetes</taxon>
        <taxon>Weiservirinae</taxon>
        <taxon>Unicornvirus</taxon>
        <taxon>Unicornvirus shandong1</taxon>
    </lineage>
</organism>
<accession>A0A1X9SHK8</accession>
<name>A0A1X9SHK8_9CAUD</name>
<keyword evidence="2" id="KW-1185">Reference proteome</keyword>
<dbReference type="RefSeq" id="YP_009951533.1">
    <property type="nucleotide sequence ID" value="NC_051602.1"/>
</dbReference>
<proteinExistence type="predicted"/>
<reference evidence="1 2" key="1">
    <citation type="submission" date="2017-04" db="EMBL/GenBank/DDBJ databases">
        <title>The genome sequence of mycobacteriophage Shandong1.</title>
        <authorList>
            <person name="Fan X."/>
            <person name="Zhao Z."/>
            <person name="Zhao K."/>
            <person name="Song S."/>
            <person name="Li J."/>
            <person name="Xie J."/>
        </authorList>
    </citation>
    <scope>NUCLEOTIDE SEQUENCE [LARGE SCALE GENOMIC DNA]</scope>
</reference>
<protein>
    <submittedName>
        <fullName evidence="1">Uncharacterized protein</fullName>
    </submittedName>
</protein>
<dbReference type="GeneID" id="60322971"/>
<evidence type="ECO:0000313" key="1">
    <source>
        <dbReference type="EMBL" id="ARQ95500.1"/>
    </source>
</evidence>
<dbReference type="EMBL" id="KY945355">
    <property type="protein sequence ID" value="ARQ95500.1"/>
    <property type="molecule type" value="Genomic_DNA"/>
</dbReference>
<evidence type="ECO:0000313" key="2">
    <source>
        <dbReference type="Proteomes" id="UP000226045"/>
    </source>
</evidence>
<sequence>MSNRNYVKVGQVEVERLAPKGSRGLDTTEVVNVGVRTDTGELLVSFERNDRSHMLPPLPSDKADQLAEMLTRGASLAGGLREAYETYQAALRQAEDALTAAMAVHQR</sequence>